<dbReference type="PANTHER" id="PTHR10695:SF46">
    <property type="entry name" value="BIFUNCTIONAL COENZYME A SYNTHASE-RELATED"/>
    <property type="match status" value="1"/>
</dbReference>
<proteinExistence type="inferred from homology"/>
<dbReference type="GO" id="GO:0004140">
    <property type="term" value="F:dephospho-CoA kinase activity"/>
    <property type="evidence" value="ECO:0007669"/>
    <property type="project" value="UniProtKB-EC"/>
</dbReference>
<comment type="caution">
    <text evidence="3">The sequence shown here is derived from an EMBL/GenBank/DDBJ whole genome shotgun (WGS) entry which is preliminary data.</text>
</comment>
<dbReference type="CDD" id="cd02022">
    <property type="entry name" value="DPCK"/>
    <property type="match status" value="1"/>
</dbReference>
<protein>
    <submittedName>
        <fullName evidence="3">Dephospho-coa kinase</fullName>
        <ecNumber evidence="3">2.7.1.24</ecNumber>
    </submittedName>
</protein>
<dbReference type="GO" id="GO:0005524">
    <property type="term" value="F:ATP binding"/>
    <property type="evidence" value="ECO:0007669"/>
    <property type="project" value="UniProtKB-KW"/>
</dbReference>
<keyword evidence="2" id="KW-0067">ATP-binding</keyword>
<evidence type="ECO:0000313" key="3">
    <source>
        <dbReference type="EMBL" id="KUG25405.1"/>
    </source>
</evidence>
<dbReference type="EMBL" id="LNQE01000694">
    <property type="protein sequence ID" value="KUG25405.1"/>
    <property type="molecule type" value="Genomic_DNA"/>
</dbReference>
<organism evidence="3">
    <name type="scientific">hydrocarbon metagenome</name>
    <dbReference type="NCBI Taxonomy" id="938273"/>
    <lineage>
        <taxon>unclassified sequences</taxon>
        <taxon>metagenomes</taxon>
        <taxon>ecological metagenomes</taxon>
    </lineage>
</organism>
<dbReference type="InterPro" id="IPR001977">
    <property type="entry name" value="Depp_CoAkinase"/>
</dbReference>
<dbReference type="EC" id="2.7.1.24" evidence="3"/>
<dbReference type="NCBIfam" id="TIGR00152">
    <property type="entry name" value="dephospho-CoA kinase"/>
    <property type="match status" value="1"/>
</dbReference>
<gene>
    <name evidence="3" type="ORF">ASZ90_004770</name>
</gene>
<accession>A0A0W8FX05</accession>
<evidence type="ECO:0000256" key="2">
    <source>
        <dbReference type="ARBA" id="ARBA00022840"/>
    </source>
</evidence>
<dbReference type="SUPFAM" id="SSF52540">
    <property type="entry name" value="P-loop containing nucleoside triphosphate hydrolases"/>
    <property type="match status" value="1"/>
</dbReference>
<dbReference type="AlphaFoldDB" id="A0A0W8FX05"/>
<keyword evidence="3" id="KW-0418">Kinase</keyword>
<keyword evidence="1" id="KW-0547">Nucleotide-binding</keyword>
<dbReference type="PROSITE" id="PS51219">
    <property type="entry name" value="DPCK"/>
    <property type="match status" value="1"/>
</dbReference>
<reference evidence="3" key="1">
    <citation type="journal article" date="2015" name="Proc. Natl. Acad. Sci. U.S.A.">
        <title>Networks of energetic and metabolic interactions define dynamics in microbial communities.</title>
        <authorList>
            <person name="Embree M."/>
            <person name="Liu J.K."/>
            <person name="Al-Bassam M.M."/>
            <person name="Zengler K."/>
        </authorList>
    </citation>
    <scope>NUCLEOTIDE SEQUENCE</scope>
</reference>
<evidence type="ECO:0000256" key="1">
    <source>
        <dbReference type="ARBA" id="ARBA00022741"/>
    </source>
</evidence>
<dbReference type="GO" id="GO:0015937">
    <property type="term" value="P:coenzyme A biosynthetic process"/>
    <property type="evidence" value="ECO:0007669"/>
    <property type="project" value="InterPro"/>
</dbReference>
<name>A0A0W8FX05_9ZZZZ</name>
<dbReference type="HAMAP" id="MF_00376">
    <property type="entry name" value="Dephospho_CoA_kinase"/>
    <property type="match status" value="1"/>
</dbReference>
<dbReference type="InterPro" id="IPR027417">
    <property type="entry name" value="P-loop_NTPase"/>
</dbReference>
<dbReference type="Gene3D" id="3.40.50.300">
    <property type="entry name" value="P-loop containing nucleotide triphosphate hydrolases"/>
    <property type="match status" value="1"/>
</dbReference>
<dbReference type="Pfam" id="PF01121">
    <property type="entry name" value="CoaE"/>
    <property type="match status" value="1"/>
</dbReference>
<keyword evidence="3" id="KW-0808">Transferase</keyword>
<dbReference type="PANTHER" id="PTHR10695">
    <property type="entry name" value="DEPHOSPHO-COA KINASE-RELATED"/>
    <property type="match status" value="1"/>
</dbReference>
<sequence>MMKKKLKIAVTGGIGSGKSTVCDFIKSEGFPVIYADDISKEILSSEKSIQKKIIKEFGEESFIDDKPNVEFLSEKVFSDPQKVKKINSILHPPAIEKIKKLCEKFLQQNNIVFVEAALIYEADMEELFDYILLVAAPEQDRINRTMKSKGLDHSEVVKRIKNQLPEEKKKKLADFVIENNGSLEELKLKINFVLLILKSMIK</sequence>